<gene>
    <name evidence="14" type="primary">msbA</name>
    <name evidence="14" type="ORF">NCTC12227_01400</name>
</gene>
<dbReference type="SUPFAM" id="SSF52540">
    <property type="entry name" value="P-loop containing nucleoside triphosphate hydrolases"/>
    <property type="match status" value="1"/>
</dbReference>
<comment type="subcellular location">
    <subcellularLocation>
        <location evidence="1">Cell membrane</location>
        <topology evidence="1">Multi-pass membrane protein</topology>
    </subcellularLocation>
</comment>
<dbReference type="PROSITE" id="PS50929">
    <property type="entry name" value="ABC_TM1F"/>
    <property type="match status" value="1"/>
</dbReference>
<dbReference type="EC" id="3.6.3.-" evidence="14"/>
<dbReference type="CDD" id="cd03251">
    <property type="entry name" value="ABCC_MsbA"/>
    <property type="match status" value="1"/>
</dbReference>
<dbReference type="NCBIfam" id="TIGR02203">
    <property type="entry name" value="MsbA_lipidA"/>
    <property type="match status" value="1"/>
</dbReference>
<keyword evidence="5" id="KW-0547">Nucleotide-binding</keyword>
<dbReference type="PROSITE" id="PS00211">
    <property type="entry name" value="ABC_TRANSPORTER_1"/>
    <property type="match status" value="1"/>
</dbReference>
<evidence type="ECO:0000313" key="14">
    <source>
        <dbReference type="EMBL" id="VEJ21655.1"/>
    </source>
</evidence>
<dbReference type="SUPFAM" id="SSF90123">
    <property type="entry name" value="ABC transporter transmembrane region"/>
    <property type="match status" value="1"/>
</dbReference>
<reference evidence="14 15" key="1">
    <citation type="submission" date="2018-12" db="EMBL/GenBank/DDBJ databases">
        <authorList>
            <consortium name="Pathogen Informatics"/>
        </authorList>
    </citation>
    <scope>NUCLEOTIDE SEQUENCE [LARGE SCALE GENOMIC DNA]</scope>
    <source>
        <strain evidence="14 15">NCTC12227</strain>
    </source>
</reference>
<feature type="transmembrane region" description="Helical" evidence="11">
    <location>
        <begin position="169"/>
        <end position="186"/>
    </location>
</feature>
<name>A0A448UCN9_9NEIS</name>
<dbReference type="CDD" id="cd18552">
    <property type="entry name" value="ABC_6TM_MsbA_like"/>
    <property type="match status" value="1"/>
</dbReference>
<dbReference type="OrthoDB" id="8554730at2"/>
<feature type="transmembrane region" description="Helical" evidence="11">
    <location>
        <begin position="140"/>
        <end position="163"/>
    </location>
</feature>
<proteinExistence type="predicted"/>
<evidence type="ECO:0000256" key="4">
    <source>
        <dbReference type="ARBA" id="ARBA00022692"/>
    </source>
</evidence>
<protein>
    <submittedName>
        <fullName evidence="14">Putative ABC transporter ATP-binding protein</fullName>
        <ecNumber evidence="14">3.6.3.-</ecNumber>
    </submittedName>
</protein>
<evidence type="ECO:0000313" key="15">
    <source>
        <dbReference type="Proteomes" id="UP000268229"/>
    </source>
</evidence>
<organism evidence="14 15">
    <name type="scientific">Neisseria animaloris</name>
    <dbReference type="NCBI Taxonomy" id="326522"/>
    <lineage>
        <taxon>Bacteria</taxon>
        <taxon>Pseudomonadati</taxon>
        <taxon>Pseudomonadota</taxon>
        <taxon>Betaproteobacteria</taxon>
        <taxon>Neisseriales</taxon>
        <taxon>Neisseriaceae</taxon>
        <taxon>Neisseria</taxon>
    </lineage>
</organism>
<feature type="transmembrane region" description="Helical" evidence="11">
    <location>
        <begin position="246"/>
        <end position="267"/>
    </location>
</feature>
<evidence type="ECO:0000259" key="12">
    <source>
        <dbReference type="PROSITE" id="PS50893"/>
    </source>
</evidence>
<evidence type="ECO:0000256" key="1">
    <source>
        <dbReference type="ARBA" id="ARBA00004651"/>
    </source>
</evidence>
<dbReference type="InterPro" id="IPR036640">
    <property type="entry name" value="ABC1_TM_sf"/>
</dbReference>
<dbReference type="InterPro" id="IPR003593">
    <property type="entry name" value="AAA+_ATPase"/>
</dbReference>
<keyword evidence="14" id="KW-0378">Hydrolase</keyword>
<keyword evidence="6 14" id="KW-0067">ATP-binding</keyword>
<dbReference type="Gene3D" id="1.20.1560.10">
    <property type="entry name" value="ABC transporter type 1, transmembrane domain"/>
    <property type="match status" value="1"/>
</dbReference>
<dbReference type="KEGG" id="nani:NCTC12227_01400"/>
<evidence type="ECO:0000256" key="5">
    <source>
        <dbReference type="ARBA" id="ARBA00022741"/>
    </source>
</evidence>
<evidence type="ECO:0000256" key="11">
    <source>
        <dbReference type="SAM" id="Phobius"/>
    </source>
</evidence>
<evidence type="ECO:0000256" key="6">
    <source>
        <dbReference type="ARBA" id="ARBA00022840"/>
    </source>
</evidence>
<dbReference type="GO" id="GO:0005886">
    <property type="term" value="C:plasma membrane"/>
    <property type="evidence" value="ECO:0007669"/>
    <property type="project" value="UniProtKB-SubCell"/>
</dbReference>
<dbReference type="PANTHER" id="PTHR43394">
    <property type="entry name" value="ATP-DEPENDENT PERMEASE MDL1, MITOCHONDRIAL"/>
    <property type="match status" value="1"/>
</dbReference>
<dbReference type="Pfam" id="PF00005">
    <property type="entry name" value="ABC_tran"/>
    <property type="match status" value="1"/>
</dbReference>
<evidence type="ECO:0000256" key="10">
    <source>
        <dbReference type="ARBA" id="ARBA00023136"/>
    </source>
</evidence>
<evidence type="ECO:0000256" key="7">
    <source>
        <dbReference type="ARBA" id="ARBA00022967"/>
    </source>
</evidence>
<dbReference type="Pfam" id="PF00664">
    <property type="entry name" value="ABC_membrane"/>
    <property type="match status" value="1"/>
</dbReference>
<dbReference type="GO" id="GO:0015421">
    <property type="term" value="F:ABC-type oligopeptide transporter activity"/>
    <property type="evidence" value="ECO:0007669"/>
    <property type="project" value="TreeGrafter"/>
</dbReference>
<keyword evidence="15" id="KW-1185">Reference proteome</keyword>
<dbReference type="EMBL" id="LR134516">
    <property type="protein sequence ID" value="VEJ21655.1"/>
    <property type="molecule type" value="Genomic_DNA"/>
</dbReference>
<sequence length="599" mass="66201">MHISKKQSSWELYKRLFGYLKSYWKVFSVAIVSMLLVAVTMPAFGYLLKPLINEGFVDKNMQKMTWMPLAIVGLFLVRGIFNFINEYCTTYLSSHLVQRMRGEMFVKLMRLPSNYFSSNGSGRIMSRVLNDAGQITDAGFNVITVLAKDGVSVIGLLGLLFYLDWKLTLITFAILPVVAFSVRLVSRRLRNLSLHNQRFLGQMMQVLNESIDGARVIKVYGGQKYETNRFNHVSDNVRRNNVKQSAASSIGTGFTQLMASVALAIIVYTAASQARSSDFSAGDFMAFLSSMIMMFDPIKRMTGIMQSLQRGLAAAESVFSFLDEAEETDGGVQTLNNRPGDIEFRQVVHRYPEAERNSLNGVNLIVPQGQVVALVGASGCGKTTLANMLPRFFNPTEGQVLIGGTDIREYTLESLREQMALVSQDVVLFNGSVASNIAYGQMNKVSEADIVQAAKAANAWEFIKAMPQGLQTEIGENGLKLSGGQRQRLAIARALLKNAPILILDEATSALDNESERLVQAALENLMVNRTTIVIAHRLSTIEKADNIVVMHEGRVVEQGTHTELLAKGGRYADLHSLQFDETLEDLSEKSDGTIAVVI</sequence>
<feature type="domain" description="ABC transporter" evidence="12">
    <location>
        <begin position="342"/>
        <end position="578"/>
    </location>
</feature>
<dbReference type="STRING" id="326522.BWD08_05790"/>
<keyword evidence="9" id="KW-0445">Lipid transport</keyword>
<dbReference type="InterPro" id="IPR011917">
    <property type="entry name" value="ABC_transpr_lipidA"/>
</dbReference>
<feature type="transmembrane region" description="Helical" evidence="11">
    <location>
        <begin position="66"/>
        <end position="84"/>
    </location>
</feature>
<keyword evidence="4 11" id="KW-0812">Transmembrane</keyword>
<evidence type="ECO:0000259" key="13">
    <source>
        <dbReference type="PROSITE" id="PS50929"/>
    </source>
</evidence>
<dbReference type="InterPro" id="IPR017871">
    <property type="entry name" value="ABC_transporter-like_CS"/>
</dbReference>
<evidence type="ECO:0000256" key="8">
    <source>
        <dbReference type="ARBA" id="ARBA00022989"/>
    </source>
</evidence>
<dbReference type="SMART" id="SM00382">
    <property type="entry name" value="AAA"/>
    <property type="match status" value="1"/>
</dbReference>
<evidence type="ECO:0000256" key="9">
    <source>
        <dbReference type="ARBA" id="ARBA00023055"/>
    </source>
</evidence>
<accession>A0A448UCN9</accession>
<dbReference type="InterPro" id="IPR027417">
    <property type="entry name" value="P-loop_NTPase"/>
</dbReference>
<dbReference type="AlphaFoldDB" id="A0A448UCN9"/>
<dbReference type="InterPro" id="IPR003439">
    <property type="entry name" value="ABC_transporter-like_ATP-bd"/>
</dbReference>
<evidence type="ECO:0000256" key="3">
    <source>
        <dbReference type="ARBA" id="ARBA00022475"/>
    </source>
</evidence>
<dbReference type="RefSeq" id="WP_107879651.1">
    <property type="nucleotide sequence ID" value="NZ_LR134516.1"/>
</dbReference>
<feature type="domain" description="ABC transmembrane type-1" evidence="13">
    <location>
        <begin position="29"/>
        <end position="310"/>
    </location>
</feature>
<dbReference type="Gene3D" id="3.40.50.300">
    <property type="entry name" value="P-loop containing nucleotide triphosphate hydrolases"/>
    <property type="match status" value="1"/>
</dbReference>
<keyword evidence="8 11" id="KW-1133">Transmembrane helix</keyword>
<dbReference type="GO" id="GO:0016887">
    <property type="term" value="F:ATP hydrolysis activity"/>
    <property type="evidence" value="ECO:0007669"/>
    <property type="project" value="InterPro"/>
</dbReference>
<dbReference type="Proteomes" id="UP000268229">
    <property type="component" value="Chromosome"/>
</dbReference>
<dbReference type="GO" id="GO:0005524">
    <property type="term" value="F:ATP binding"/>
    <property type="evidence" value="ECO:0007669"/>
    <property type="project" value="UniProtKB-KW"/>
</dbReference>
<keyword evidence="10 11" id="KW-0472">Membrane</keyword>
<dbReference type="InterPro" id="IPR039421">
    <property type="entry name" value="Type_1_exporter"/>
</dbReference>
<dbReference type="GO" id="GO:0034040">
    <property type="term" value="F:ATPase-coupled lipid transmembrane transporter activity"/>
    <property type="evidence" value="ECO:0007669"/>
    <property type="project" value="InterPro"/>
</dbReference>
<dbReference type="PANTHER" id="PTHR43394:SF1">
    <property type="entry name" value="ATP-BINDING CASSETTE SUB-FAMILY B MEMBER 10, MITOCHONDRIAL"/>
    <property type="match status" value="1"/>
</dbReference>
<dbReference type="FunFam" id="3.40.50.300:FF:000140">
    <property type="entry name" value="Lipid A export ATP-binding/permease protein MsbA"/>
    <property type="match status" value="1"/>
</dbReference>
<dbReference type="InterPro" id="IPR011527">
    <property type="entry name" value="ABC1_TM_dom"/>
</dbReference>
<feature type="transmembrane region" description="Helical" evidence="11">
    <location>
        <begin position="23"/>
        <end position="46"/>
    </location>
</feature>
<keyword evidence="2" id="KW-0813">Transport</keyword>
<keyword evidence="7" id="KW-1278">Translocase</keyword>
<dbReference type="PROSITE" id="PS50893">
    <property type="entry name" value="ABC_TRANSPORTER_2"/>
    <property type="match status" value="1"/>
</dbReference>
<keyword evidence="3" id="KW-1003">Cell membrane</keyword>
<evidence type="ECO:0000256" key="2">
    <source>
        <dbReference type="ARBA" id="ARBA00022448"/>
    </source>
</evidence>